<sequence length="111" mass="11976">MHEPVGGGAIEADLQHARAALRAREQPLLPLVISVAGPQGDEVYFKVKPTTLLQKIFDAYANRKGVAGDSLRFLFKGSRVDGEQTCADIGLEDDDQLKAENAQDAVAARDE</sequence>
<dbReference type="EMBL" id="CAKKNE010000001">
    <property type="protein sequence ID" value="CAH0363713.1"/>
    <property type="molecule type" value="Genomic_DNA"/>
</dbReference>
<dbReference type="OrthoDB" id="442921at2759"/>
<dbReference type="InterPro" id="IPR000626">
    <property type="entry name" value="Ubiquitin-like_dom"/>
</dbReference>
<name>A0A8J2S2L5_9STRA</name>
<organism evidence="2 3">
    <name type="scientific">Pelagomonas calceolata</name>
    <dbReference type="NCBI Taxonomy" id="35677"/>
    <lineage>
        <taxon>Eukaryota</taxon>
        <taxon>Sar</taxon>
        <taxon>Stramenopiles</taxon>
        <taxon>Ochrophyta</taxon>
        <taxon>Pelagophyceae</taxon>
        <taxon>Pelagomonadales</taxon>
        <taxon>Pelagomonadaceae</taxon>
        <taxon>Pelagomonas</taxon>
    </lineage>
</organism>
<dbReference type="AlphaFoldDB" id="A0A8J2S2L5"/>
<evidence type="ECO:0000259" key="1">
    <source>
        <dbReference type="PROSITE" id="PS50053"/>
    </source>
</evidence>
<gene>
    <name evidence="2" type="ORF">PECAL_1P00370</name>
</gene>
<dbReference type="InterPro" id="IPR029071">
    <property type="entry name" value="Ubiquitin-like_domsf"/>
</dbReference>
<dbReference type="PROSITE" id="PS50053">
    <property type="entry name" value="UBIQUITIN_2"/>
    <property type="match status" value="1"/>
</dbReference>
<dbReference type="InterPro" id="IPR022617">
    <property type="entry name" value="Rad60/SUMO-like_dom"/>
</dbReference>
<dbReference type="Proteomes" id="UP000789595">
    <property type="component" value="Unassembled WGS sequence"/>
</dbReference>
<proteinExistence type="predicted"/>
<dbReference type="Gene3D" id="3.10.20.90">
    <property type="entry name" value="Phosphatidylinositol 3-kinase Catalytic Subunit, Chain A, domain 1"/>
    <property type="match status" value="1"/>
</dbReference>
<protein>
    <recommendedName>
        <fullName evidence="1">Ubiquitin-like domain-containing protein</fullName>
    </recommendedName>
</protein>
<feature type="domain" description="Ubiquitin-like" evidence="1">
    <location>
        <begin position="31"/>
        <end position="97"/>
    </location>
</feature>
<dbReference type="SUPFAM" id="SSF54236">
    <property type="entry name" value="Ubiquitin-like"/>
    <property type="match status" value="1"/>
</dbReference>
<accession>A0A8J2S2L5</accession>
<evidence type="ECO:0000313" key="2">
    <source>
        <dbReference type="EMBL" id="CAH0363713.1"/>
    </source>
</evidence>
<evidence type="ECO:0000313" key="3">
    <source>
        <dbReference type="Proteomes" id="UP000789595"/>
    </source>
</evidence>
<reference evidence="2" key="1">
    <citation type="submission" date="2021-11" db="EMBL/GenBank/DDBJ databases">
        <authorList>
            <consortium name="Genoscope - CEA"/>
            <person name="William W."/>
        </authorList>
    </citation>
    <scope>NUCLEOTIDE SEQUENCE</scope>
</reference>
<comment type="caution">
    <text evidence="2">The sequence shown here is derived from an EMBL/GenBank/DDBJ whole genome shotgun (WGS) entry which is preliminary data.</text>
</comment>
<dbReference type="Pfam" id="PF11976">
    <property type="entry name" value="Rad60-SLD"/>
    <property type="match status" value="1"/>
</dbReference>
<dbReference type="PANTHER" id="PTHR10562">
    <property type="entry name" value="SMALL UBIQUITIN-RELATED MODIFIER"/>
    <property type="match status" value="1"/>
</dbReference>
<keyword evidence="3" id="KW-1185">Reference proteome</keyword>